<gene>
    <name evidence="1" type="ORF">E3J48_07960</name>
</gene>
<dbReference type="InterPro" id="IPR025961">
    <property type="entry name" value="Metal_resist"/>
</dbReference>
<evidence type="ECO:0000313" key="1">
    <source>
        <dbReference type="EMBL" id="TET59363.1"/>
    </source>
</evidence>
<comment type="caution">
    <text evidence="1">The sequence shown here is derived from an EMBL/GenBank/DDBJ whole genome shotgun (WGS) entry which is preliminary data.</text>
</comment>
<dbReference type="Pfam" id="PF13801">
    <property type="entry name" value="Metal_resist"/>
    <property type="match status" value="1"/>
</dbReference>
<dbReference type="Gene3D" id="1.20.120.1490">
    <property type="match status" value="1"/>
</dbReference>
<evidence type="ECO:0000313" key="2">
    <source>
        <dbReference type="Proteomes" id="UP000319130"/>
    </source>
</evidence>
<dbReference type="Proteomes" id="UP000319130">
    <property type="component" value="Unassembled WGS sequence"/>
</dbReference>
<dbReference type="EMBL" id="SOIZ01000365">
    <property type="protein sequence ID" value="TET59363.1"/>
    <property type="molecule type" value="Genomic_DNA"/>
</dbReference>
<reference evidence="1 2" key="1">
    <citation type="submission" date="2019-03" db="EMBL/GenBank/DDBJ databases">
        <title>Metabolic potential of uncultured bacteria and archaea associated with petroleum seepage in deep-sea sediments.</title>
        <authorList>
            <person name="Dong X."/>
            <person name="Hubert C."/>
        </authorList>
    </citation>
    <scope>NUCLEOTIDE SEQUENCE [LARGE SCALE GENOMIC DNA]</scope>
    <source>
        <strain evidence="1">E29_bin52</strain>
    </source>
</reference>
<sequence length="168" mass="18733">MRNKWLVLLLAGLVIVGLIGSAAAHGGNARATGSQGQRFAHKGRTGKLTLFPWSRLDLTTEQKENIANLRLTFEEKILELRTELARDRLKIQKLLLEESPDLARVYDLVDEITPIQAEIQKKGIEFSLKLKSLLTEEQLEKLPGLGLGRAFGGRMGYGMPMVHGGCWR</sequence>
<accession>A0A523VXA7</accession>
<organism evidence="1 2">
    <name type="scientific">Aerophobetes bacterium</name>
    <dbReference type="NCBI Taxonomy" id="2030807"/>
    <lineage>
        <taxon>Bacteria</taxon>
        <taxon>Candidatus Aerophobota</taxon>
    </lineage>
</organism>
<dbReference type="AlphaFoldDB" id="A0A523VXA7"/>
<protein>
    <submittedName>
        <fullName evidence="1">Periplasmic heavy metal sensor</fullName>
    </submittedName>
</protein>
<name>A0A523VXA7_UNCAE</name>
<proteinExistence type="predicted"/>